<dbReference type="Gene3D" id="1.25.40.10">
    <property type="entry name" value="Tetratricopeptide repeat domain"/>
    <property type="match status" value="2"/>
</dbReference>
<dbReference type="InterPro" id="IPR016032">
    <property type="entry name" value="Sig_transdc_resp-reg_C-effctor"/>
</dbReference>
<organism evidence="3 4">
    <name type="scientific">Flavobacterium muglaense</name>
    <dbReference type="NCBI Taxonomy" id="2764716"/>
    <lineage>
        <taxon>Bacteria</taxon>
        <taxon>Pseudomonadati</taxon>
        <taxon>Bacteroidota</taxon>
        <taxon>Flavobacteriia</taxon>
        <taxon>Flavobacteriales</taxon>
        <taxon>Flavobacteriaceae</taxon>
        <taxon>Flavobacterium</taxon>
    </lineage>
</organism>
<comment type="caution">
    <text evidence="3">The sequence shown here is derived from an EMBL/GenBank/DDBJ whole genome shotgun (WGS) entry which is preliminary data.</text>
</comment>
<dbReference type="Pfam" id="PF13424">
    <property type="entry name" value="TPR_12"/>
    <property type="match status" value="1"/>
</dbReference>
<feature type="signal peptide" evidence="2">
    <location>
        <begin position="1"/>
        <end position="18"/>
    </location>
</feature>
<evidence type="ECO:0000313" key="4">
    <source>
        <dbReference type="Proteomes" id="UP000641454"/>
    </source>
</evidence>
<sequence>MRLVLFIFALFFSNLTQSQTYFKTALNKADPVVNKTQSTTSEKIKIHKIFLQKAISNQNKTNELYGYLYLLADYFDSSNYVMTSNYYLKAEILVTKHKNPSWEAALNLKKVLILAIKNNPKGKLNQLQKAYQKSKAAKDSIYMGESLEQMSATYGEMDQYEKAEYYFQLALPLIKKFDTKQYLGIAYNNYSNLKSYEGQPTKALAYINSAITITQETNDPYTGMMYRLNKGAVLKELKLFKDAETLLKACEKTNVKNDWKERLTHNYIGLADLYEQWGDYKSSLLYYQKHYEEKEILNGKEVRLKIADLEDQNLKNEREIELKDNQISIINYKRKIDQLVLVTIIILLTLLGTLYFWKKQKKQTKAEFEEKLSDLKKLTHLLISKNNALLNQKNTTTETTTDEHVNEYDNLLIKKILTDSDWLSFKTYFEKAYPNFINRIRSTYPQITAAEERLFLCLKLNLNNKEVASILGISNEGVKKSRNRLRKRIDLNAAEKLNDYVRTF</sequence>
<evidence type="ECO:0000256" key="2">
    <source>
        <dbReference type="SAM" id="SignalP"/>
    </source>
</evidence>
<gene>
    <name evidence="3" type="ORF">H8R25_03450</name>
</gene>
<dbReference type="AlphaFoldDB" id="A0A923SIP0"/>
<dbReference type="InterPro" id="IPR011990">
    <property type="entry name" value="TPR-like_helical_dom_sf"/>
</dbReference>
<dbReference type="SUPFAM" id="SSF46894">
    <property type="entry name" value="C-terminal effector domain of the bipartite response regulators"/>
    <property type="match status" value="1"/>
</dbReference>
<keyword evidence="2" id="KW-0732">Signal</keyword>
<evidence type="ECO:0000313" key="3">
    <source>
        <dbReference type="EMBL" id="MBC5843493.1"/>
    </source>
</evidence>
<dbReference type="Proteomes" id="UP000641454">
    <property type="component" value="Unassembled WGS sequence"/>
</dbReference>
<dbReference type="EMBL" id="JACRUL010000004">
    <property type="protein sequence ID" value="MBC5843493.1"/>
    <property type="molecule type" value="Genomic_DNA"/>
</dbReference>
<dbReference type="GO" id="GO:0003677">
    <property type="term" value="F:DNA binding"/>
    <property type="evidence" value="ECO:0007669"/>
    <property type="project" value="InterPro"/>
</dbReference>
<keyword evidence="1" id="KW-0812">Transmembrane</keyword>
<accession>A0A923SIP0</accession>
<feature type="chain" id="PRO_5037448989" evidence="2">
    <location>
        <begin position="19"/>
        <end position="504"/>
    </location>
</feature>
<protein>
    <submittedName>
        <fullName evidence="3">Tetratricopeptide repeat protein</fullName>
    </submittedName>
</protein>
<name>A0A923SIP0_9FLAO</name>
<feature type="transmembrane region" description="Helical" evidence="1">
    <location>
        <begin position="339"/>
        <end position="357"/>
    </location>
</feature>
<reference evidence="3 4" key="1">
    <citation type="submission" date="2020-08" db="EMBL/GenBank/DDBJ databases">
        <title>Description of novel Flavobacterium F-392 isolate.</title>
        <authorList>
            <person name="Saticioglu I.B."/>
            <person name="Duman M."/>
            <person name="Altun S."/>
        </authorList>
    </citation>
    <scope>NUCLEOTIDE SEQUENCE [LARGE SCALE GENOMIC DNA]</scope>
    <source>
        <strain evidence="3 4">F-392</strain>
    </source>
</reference>
<keyword evidence="1" id="KW-1133">Transmembrane helix</keyword>
<keyword evidence="4" id="KW-1185">Reference proteome</keyword>
<dbReference type="GO" id="GO:0006355">
    <property type="term" value="P:regulation of DNA-templated transcription"/>
    <property type="evidence" value="ECO:0007669"/>
    <property type="project" value="InterPro"/>
</dbReference>
<keyword evidence="1" id="KW-0472">Membrane</keyword>
<dbReference type="RefSeq" id="WP_187017183.1">
    <property type="nucleotide sequence ID" value="NZ_JACRUK010000004.1"/>
</dbReference>
<evidence type="ECO:0000256" key="1">
    <source>
        <dbReference type="SAM" id="Phobius"/>
    </source>
</evidence>
<dbReference type="SUPFAM" id="SSF48452">
    <property type="entry name" value="TPR-like"/>
    <property type="match status" value="1"/>
</dbReference>
<proteinExistence type="predicted"/>